<dbReference type="SUPFAM" id="SSF75005">
    <property type="entry name" value="Arabinanase/levansucrase/invertase"/>
    <property type="match status" value="1"/>
</dbReference>
<dbReference type="InterPro" id="IPR001362">
    <property type="entry name" value="Glyco_hydro_32"/>
</dbReference>
<dbReference type="PANTHER" id="PTHR42800:SF1">
    <property type="entry name" value="EXOINULINASE INUD (AFU_ORTHOLOGUE AFUA_5G00480)"/>
    <property type="match status" value="1"/>
</dbReference>
<dbReference type="GO" id="GO:0004575">
    <property type="term" value="F:sucrose alpha-glucosidase activity"/>
    <property type="evidence" value="ECO:0007669"/>
    <property type="project" value="TreeGrafter"/>
</dbReference>
<dbReference type="Pfam" id="PF13385">
    <property type="entry name" value="Laminin_G_3"/>
    <property type="match status" value="1"/>
</dbReference>
<dbReference type="GO" id="GO:0005737">
    <property type="term" value="C:cytoplasm"/>
    <property type="evidence" value="ECO:0007669"/>
    <property type="project" value="TreeGrafter"/>
</dbReference>
<evidence type="ECO:0000256" key="3">
    <source>
        <dbReference type="ARBA" id="ARBA00023295"/>
    </source>
</evidence>
<dbReference type="PATRIC" id="fig|1126833.4.peg.784"/>
<dbReference type="Proteomes" id="UP000032633">
    <property type="component" value="Chromosome"/>
</dbReference>
<evidence type="ECO:0000256" key="1">
    <source>
        <dbReference type="ARBA" id="ARBA00009902"/>
    </source>
</evidence>
<dbReference type="InterPro" id="IPR013189">
    <property type="entry name" value="Glyco_hydro_32_C"/>
</dbReference>
<dbReference type="CDD" id="cd18622">
    <property type="entry name" value="GH32_Inu-like"/>
    <property type="match status" value="1"/>
</dbReference>
<dbReference type="InterPro" id="IPR023296">
    <property type="entry name" value="Glyco_hydro_beta-prop_sf"/>
</dbReference>
<feature type="domain" description="BIG2" evidence="4">
    <location>
        <begin position="827"/>
        <end position="907"/>
    </location>
</feature>
<evidence type="ECO:0000313" key="6">
    <source>
        <dbReference type="Proteomes" id="UP000032633"/>
    </source>
</evidence>
<dbReference type="Gene3D" id="2.60.120.560">
    <property type="entry name" value="Exo-inulinase, domain 1"/>
    <property type="match status" value="4"/>
</dbReference>
<reference evidence="6" key="2">
    <citation type="submission" date="2015-03" db="EMBL/GenBank/DDBJ databases">
        <title>Genome sequence of Paenibacillus beijingensis strain DSM 24997T.</title>
        <authorList>
            <person name="Kwak Y."/>
            <person name="Shin J.-H."/>
        </authorList>
    </citation>
    <scope>NUCLEOTIDE SEQUENCE [LARGE SCALE GENOMIC DNA]</scope>
    <source>
        <strain evidence="6">DSM 24997</strain>
    </source>
</reference>
<dbReference type="SUPFAM" id="SSF49373">
    <property type="entry name" value="Invasin/intimin cell-adhesion fragments"/>
    <property type="match status" value="1"/>
</dbReference>
<dbReference type="InterPro" id="IPR003343">
    <property type="entry name" value="Big_2"/>
</dbReference>
<accession>A0A0D5NQ78</accession>
<dbReference type="Gene3D" id="2.60.40.1080">
    <property type="match status" value="1"/>
</dbReference>
<dbReference type="Pfam" id="PF02368">
    <property type="entry name" value="Big_2"/>
    <property type="match status" value="1"/>
</dbReference>
<dbReference type="EMBL" id="CP011058">
    <property type="protein sequence ID" value="AJY77474.1"/>
    <property type="molecule type" value="Genomic_DNA"/>
</dbReference>
<protein>
    <recommendedName>
        <fullName evidence="4">BIG2 domain-containing protein</fullName>
    </recommendedName>
</protein>
<dbReference type="KEGG" id="pbj:VN24_03630"/>
<sequence>MYEIKTNLTGWTTAGADWTPTSVGWKGTAPANQNGYAMSATQADNFTYEADILVQDTYAIGTLLFRSDAAGTNAYALQVDPNSQQLRLYKTNGNVTLGTKTVPIVSGAAYHFKVKAEGSSIKVYWQPSYLNAKGYDPVISVTDTSYAGGYAGLGVYNGTVLFQNMTISSLDTNLQGWTAAGGTWKPDLKGIKAASTGANDTFRMSLNTASDFVLEGILTVDAATPQGTAALVFRSNAGATAGYVFNIDPTQGQVRLFDINGGRTIASASKTITPGKPYHVEIVAKGSQIVVYLDGYATPVISAADTAYTSGAVGLNAYNGTAYFQNVYVTALSEYDNEMYRPQYHYTQQRSYASDPNGLVYFNGEYHFFHQDAGRWAHAVSTDLVHWKRLPIALPFNDMGHTWTGSAVVDEHDVSGLFNGGSGLIAYFTSYNPDKPNGNQKVGAAYSTDSGRTWQLYSGNPVVPNPGADGGWDFRDPKVVWDADHSKWIMVISGGDHIRFYTSTNLLTWTFASSFGYGDYLHGGVWECPDLFQLPVDGDTGNKKWVLIISTGAVPQTNGSSSEYFVGSFDGTTFTSDNPAATVLRSESGADMYAAMTFDGIPAADGRRISIGWMSNWNYPFSFPTSPWKGQMSVPRVLSLKTVAGQGVRLTEMPIAELQTLHQGANVWNDVTVSPSSANLLSSLSGTAYEIEAELELPASNPATEFGFRLRELGDQKTVVGYNVSTAKMFVDRTDAGVDNFTEQFLPRQEAALAPESGRVKMRIFVDEASVEAFGNDGKAVISDVIFPDAARDGMSFYATGGDVKVVSLTVYSMSNVWNQGPVSGSSPQKVVMGQSSLELAPGAVQRLYSMVLPRTASNKTVTWSSSNTAVASVASADARSADVTAVAPGLAVITATTQDGGIVGSTIVRVGSFRTNLTGFAPVPNGRWAVTADGIAGTFDKDSNYMSQVTGSNFTYEADVKLDTAGGAGSMIYRASADGSSGYYLNVDPNLKAIRLFYKLNGSFTDSQMLANIPIMIQAGKTYHVKIVTSGTNMKVYVDDNPNPVIDLNDSTFSQGYFGVNVFGGTAYYQDVNVTS</sequence>
<reference evidence="5 6" key="1">
    <citation type="journal article" date="2015" name="J. Biotechnol.">
        <title>Complete genome sequence of Paenibacillus beijingensis 7188(T) (=DSM 24997(T)), a novel rhizobacterium from jujube garden soil.</title>
        <authorList>
            <person name="Kwak Y."/>
            <person name="Shin J.H."/>
        </authorList>
    </citation>
    <scope>NUCLEOTIDE SEQUENCE [LARGE SCALE GENOMIC DNA]</scope>
    <source>
        <strain evidence="5 6">DSM 24997</strain>
    </source>
</reference>
<evidence type="ECO:0000256" key="2">
    <source>
        <dbReference type="ARBA" id="ARBA00022801"/>
    </source>
</evidence>
<dbReference type="SMART" id="SM00635">
    <property type="entry name" value="BID_2"/>
    <property type="match status" value="1"/>
</dbReference>
<dbReference type="SUPFAM" id="SSF49899">
    <property type="entry name" value="Concanavalin A-like lectins/glucanases"/>
    <property type="match status" value="3"/>
</dbReference>
<dbReference type="AlphaFoldDB" id="A0A0D5NQ78"/>
<dbReference type="InterPro" id="IPR010496">
    <property type="entry name" value="AL/BT2_dom"/>
</dbReference>
<evidence type="ECO:0000313" key="5">
    <source>
        <dbReference type="EMBL" id="AJY77474.1"/>
    </source>
</evidence>
<dbReference type="Gene3D" id="2.115.10.20">
    <property type="entry name" value="Glycosyl hydrolase domain, family 43"/>
    <property type="match status" value="1"/>
</dbReference>
<dbReference type="SMART" id="SM00640">
    <property type="entry name" value="Glyco_32"/>
    <property type="match status" value="1"/>
</dbReference>
<dbReference type="Pfam" id="PF06439">
    <property type="entry name" value="3keto-disac_hyd"/>
    <property type="match status" value="1"/>
</dbReference>
<evidence type="ECO:0000259" key="4">
    <source>
        <dbReference type="SMART" id="SM00635"/>
    </source>
</evidence>
<comment type="similarity">
    <text evidence="1">Belongs to the glycosyl hydrolase 32 family.</text>
</comment>
<dbReference type="InterPro" id="IPR013148">
    <property type="entry name" value="Glyco_hydro_32_N"/>
</dbReference>
<organism evidence="5 6">
    <name type="scientific">Paenibacillus beijingensis</name>
    <dbReference type="NCBI Taxonomy" id="1126833"/>
    <lineage>
        <taxon>Bacteria</taxon>
        <taxon>Bacillati</taxon>
        <taxon>Bacillota</taxon>
        <taxon>Bacilli</taxon>
        <taxon>Bacillales</taxon>
        <taxon>Paenibacillaceae</taxon>
        <taxon>Paenibacillus</taxon>
    </lineage>
</organism>
<dbReference type="STRING" id="1126833.VN24_03630"/>
<dbReference type="Pfam" id="PF00251">
    <property type="entry name" value="Glyco_hydro_32N"/>
    <property type="match status" value="1"/>
</dbReference>
<dbReference type="PANTHER" id="PTHR42800">
    <property type="entry name" value="EXOINULINASE INUD (AFU_ORTHOLOGUE AFUA_5G00480)"/>
    <property type="match status" value="1"/>
</dbReference>
<dbReference type="Pfam" id="PF08244">
    <property type="entry name" value="Glyco_hydro_32C"/>
    <property type="match status" value="1"/>
</dbReference>
<dbReference type="InterPro" id="IPR008964">
    <property type="entry name" value="Invasin/intimin_cell_adhesion"/>
</dbReference>
<dbReference type="InterPro" id="IPR013320">
    <property type="entry name" value="ConA-like_dom_sf"/>
</dbReference>
<name>A0A0D5NQ78_9BACL</name>
<proteinExistence type="inferred from homology"/>
<dbReference type="HOGENOM" id="CLU_265085_0_0_9"/>
<dbReference type="GO" id="GO:0005987">
    <property type="term" value="P:sucrose catabolic process"/>
    <property type="evidence" value="ECO:0007669"/>
    <property type="project" value="TreeGrafter"/>
</dbReference>
<keyword evidence="6" id="KW-1185">Reference proteome</keyword>
<keyword evidence="3" id="KW-0326">Glycosidase</keyword>
<gene>
    <name evidence="5" type="ORF">VN24_03630</name>
</gene>
<keyword evidence="2" id="KW-0378">Hydrolase</keyword>